<proteinExistence type="predicted"/>
<keyword evidence="2" id="KW-1185">Reference proteome</keyword>
<protein>
    <submittedName>
        <fullName evidence="1">Uncharacterized protein</fullName>
    </submittedName>
</protein>
<organism evidence="1 2">
    <name type="scientific">Mycoemilia scoparia</name>
    <dbReference type="NCBI Taxonomy" id="417184"/>
    <lineage>
        <taxon>Eukaryota</taxon>
        <taxon>Fungi</taxon>
        <taxon>Fungi incertae sedis</taxon>
        <taxon>Zoopagomycota</taxon>
        <taxon>Kickxellomycotina</taxon>
        <taxon>Kickxellomycetes</taxon>
        <taxon>Kickxellales</taxon>
        <taxon>Kickxellaceae</taxon>
        <taxon>Mycoemilia</taxon>
    </lineage>
</organism>
<name>A0A9W8DTT8_9FUNG</name>
<evidence type="ECO:0000313" key="1">
    <source>
        <dbReference type="EMBL" id="KAJ1918020.1"/>
    </source>
</evidence>
<dbReference type="Proteomes" id="UP001150538">
    <property type="component" value="Unassembled WGS sequence"/>
</dbReference>
<dbReference type="EMBL" id="JANBPU010000055">
    <property type="protein sequence ID" value="KAJ1918020.1"/>
    <property type="molecule type" value="Genomic_DNA"/>
</dbReference>
<dbReference type="AlphaFoldDB" id="A0A9W8DTT8"/>
<comment type="caution">
    <text evidence="1">The sequence shown here is derived from an EMBL/GenBank/DDBJ whole genome shotgun (WGS) entry which is preliminary data.</text>
</comment>
<reference evidence="1" key="1">
    <citation type="submission" date="2022-07" db="EMBL/GenBank/DDBJ databases">
        <title>Phylogenomic reconstructions and comparative analyses of Kickxellomycotina fungi.</title>
        <authorList>
            <person name="Reynolds N.K."/>
            <person name="Stajich J.E."/>
            <person name="Barry K."/>
            <person name="Grigoriev I.V."/>
            <person name="Crous P."/>
            <person name="Smith M.E."/>
        </authorList>
    </citation>
    <scope>NUCLEOTIDE SEQUENCE</scope>
    <source>
        <strain evidence="1">NBRC 100468</strain>
    </source>
</reference>
<evidence type="ECO:0000313" key="2">
    <source>
        <dbReference type="Proteomes" id="UP001150538"/>
    </source>
</evidence>
<gene>
    <name evidence="1" type="ORF">H4219_002848</name>
</gene>
<accession>A0A9W8DTT8</accession>
<sequence length="175" mass="16271">MIITFGGGHTRTFTSNGGGGGLGALGGLAGLLGGDDELADLFNNSNVTIQTTGNGGGGGGGNFNFFTGGGGGDGGNNGLGGLLQGLLGGNRNMSVHSTRGPGGAVHNISNSVNGLGSGGGTFGMSNDQLANIINFGLGMAGDGGGGNFNFFEGGGGLGTGTGGGGGPVNIIYGGG</sequence>